<name>A0A7J7VRD8_RHIFE</name>
<evidence type="ECO:0000313" key="3">
    <source>
        <dbReference type="Proteomes" id="UP000585614"/>
    </source>
</evidence>
<keyword evidence="1" id="KW-0472">Membrane</keyword>
<feature type="transmembrane region" description="Helical" evidence="1">
    <location>
        <begin position="68"/>
        <end position="93"/>
    </location>
</feature>
<protein>
    <submittedName>
        <fullName evidence="2">Uncharacterized protein</fullName>
    </submittedName>
</protein>
<keyword evidence="1" id="KW-1133">Transmembrane helix</keyword>
<evidence type="ECO:0000313" key="2">
    <source>
        <dbReference type="EMBL" id="KAF6327551.1"/>
    </source>
</evidence>
<proteinExistence type="predicted"/>
<dbReference type="AlphaFoldDB" id="A0A7J7VRD8"/>
<evidence type="ECO:0000256" key="1">
    <source>
        <dbReference type="SAM" id="Phobius"/>
    </source>
</evidence>
<keyword evidence="1" id="KW-0812">Transmembrane</keyword>
<gene>
    <name evidence="2" type="ORF">mRhiFer1_008267</name>
</gene>
<reference evidence="2 3" key="1">
    <citation type="journal article" date="2020" name="Nature">
        <title>Six reference-quality genomes reveal evolution of bat adaptations.</title>
        <authorList>
            <person name="Jebb D."/>
            <person name="Huang Z."/>
            <person name="Pippel M."/>
            <person name="Hughes G.M."/>
            <person name="Lavrichenko K."/>
            <person name="Devanna P."/>
            <person name="Winkler S."/>
            <person name="Jermiin L.S."/>
            <person name="Skirmuntt E.C."/>
            <person name="Katzourakis A."/>
            <person name="Burkitt-Gray L."/>
            <person name="Ray D.A."/>
            <person name="Sullivan K.A.M."/>
            <person name="Roscito J.G."/>
            <person name="Kirilenko B.M."/>
            <person name="Davalos L.M."/>
            <person name="Corthals A.P."/>
            <person name="Power M.L."/>
            <person name="Jones G."/>
            <person name="Ransome R.D."/>
            <person name="Dechmann D.K.N."/>
            <person name="Locatelli A.G."/>
            <person name="Puechmaille S.J."/>
            <person name="Fedrigo O."/>
            <person name="Jarvis E.D."/>
            <person name="Hiller M."/>
            <person name="Vernes S.C."/>
            <person name="Myers E.W."/>
            <person name="Teeling E.C."/>
        </authorList>
    </citation>
    <scope>NUCLEOTIDE SEQUENCE [LARGE SCALE GENOMIC DNA]</scope>
    <source>
        <strain evidence="2">MRhiFer1</strain>
        <tissue evidence="2">Lung</tissue>
    </source>
</reference>
<dbReference type="Proteomes" id="UP000585614">
    <property type="component" value="Unassembled WGS sequence"/>
</dbReference>
<comment type="caution">
    <text evidence="2">The sequence shown here is derived from an EMBL/GenBank/DDBJ whole genome shotgun (WGS) entry which is preliminary data.</text>
</comment>
<accession>A0A7J7VRD8</accession>
<organism evidence="2 3">
    <name type="scientific">Rhinolophus ferrumequinum</name>
    <name type="common">Greater horseshoe bat</name>
    <dbReference type="NCBI Taxonomy" id="59479"/>
    <lineage>
        <taxon>Eukaryota</taxon>
        <taxon>Metazoa</taxon>
        <taxon>Chordata</taxon>
        <taxon>Craniata</taxon>
        <taxon>Vertebrata</taxon>
        <taxon>Euteleostomi</taxon>
        <taxon>Mammalia</taxon>
        <taxon>Eutheria</taxon>
        <taxon>Laurasiatheria</taxon>
        <taxon>Chiroptera</taxon>
        <taxon>Yinpterochiroptera</taxon>
        <taxon>Rhinolophoidea</taxon>
        <taxon>Rhinolophidae</taxon>
        <taxon>Rhinolophinae</taxon>
        <taxon>Rhinolophus</taxon>
    </lineage>
</organism>
<sequence>MKVVTSRWRVPPTLPPRAAPLQMTDALLCTTPPKVPREFAAGEEKKNQNLQGPAVFLKSTLKMEMCIFTLYIFVHIVRGQPFFFFFFGTGLYWGRVCTSRTFFPSQVVLSVLVVEGAAQLQVQWPLLVAGGAAHHPLLDLRS</sequence>
<dbReference type="EMBL" id="JACAGC010000012">
    <property type="protein sequence ID" value="KAF6327551.1"/>
    <property type="molecule type" value="Genomic_DNA"/>
</dbReference>